<dbReference type="EMBL" id="OANU01000002">
    <property type="protein sequence ID" value="SNX45434.1"/>
    <property type="molecule type" value="Genomic_DNA"/>
</dbReference>
<feature type="region of interest" description="Disordered" evidence="1">
    <location>
        <begin position="76"/>
        <end position="97"/>
    </location>
</feature>
<evidence type="ECO:0008006" key="4">
    <source>
        <dbReference type="Google" id="ProtNLM"/>
    </source>
</evidence>
<dbReference type="OrthoDB" id="5906453at2"/>
<dbReference type="Pfam" id="PF10795">
    <property type="entry name" value="DUF2607"/>
    <property type="match status" value="1"/>
</dbReference>
<reference evidence="3" key="1">
    <citation type="submission" date="2016-06" db="EMBL/GenBank/DDBJ databases">
        <authorList>
            <person name="Rodrigo-Torres L."/>
            <person name="Arahal R.D."/>
            <person name="Lucena T."/>
        </authorList>
    </citation>
    <scope>NUCLEOTIDE SEQUENCE [LARGE SCALE GENOMIC DNA]</scope>
    <source>
        <strain evidence="3">CECT8203</strain>
    </source>
</reference>
<gene>
    <name evidence="2" type="ORF">VTH8203_00438</name>
</gene>
<protein>
    <recommendedName>
        <fullName evidence="4">DUF2607 family protein</fullName>
    </recommendedName>
</protein>
<dbReference type="RefSeq" id="WP_096992159.1">
    <property type="nucleotide sequence ID" value="NZ_JBHSII010000001.1"/>
</dbReference>
<sequence length="97" mass="10613">MSLIQSIKPNNKLSAALCLVILLLALNALSIEHSYDAHIDHQQHHCPLFTKGTHSLPVSSLNTPSLAVSHSTQKHQHHLVCDSKPESISARSPPWLA</sequence>
<dbReference type="AlphaFoldDB" id="A0A240E9Q4"/>
<evidence type="ECO:0000256" key="1">
    <source>
        <dbReference type="SAM" id="MobiDB-lite"/>
    </source>
</evidence>
<dbReference type="Proteomes" id="UP000219336">
    <property type="component" value="Unassembled WGS sequence"/>
</dbReference>
<name>A0A240E9Q4_9VIBR</name>
<organism evidence="2 3">
    <name type="scientific">Vibrio thalassae</name>
    <dbReference type="NCBI Taxonomy" id="1243014"/>
    <lineage>
        <taxon>Bacteria</taxon>
        <taxon>Pseudomonadati</taxon>
        <taxon>Pseudomonadota</taxon>
        <taxon>Gammaproteobacteria</taxon>
        <taxon>Vibrionales</taxon>
        <taxon>Vibrionaceae</taxon>
        <taxon>Vibrio</taxon>
    </lineage>
</organism>
<dbReference type="InterPro" id="IPR019731">
    <property type="entry name" value="DUF2607"/>
</dbReference>
<evidence type="ECO:0000313" key="2">
    <source>
        <dbReference type="EMBL" id="SNX45434.1"/>
    </source>
</evidence>
<proteinExistence type="predicted"/>
<evidence type="ECO:0000313" key="3">
    <source>
        <dbReference type="Proteomes" id="UP000219336"/>
    </source>
</evidence>
<keyword evidence="3" id="KW-1185">Reference proteome</keyword>
<accession>A0A240E9Q4</accession>